<dbReference type="SUPFAM" id="SSF47413">
    <property type="entry name" value="lambda repressor-like DNA-binding domains"/>
    <property type="match status" value="1"/>
</dbReference>
<keyword evidence="2" id="KW-0805">Transcription regulation</keyword>
<dbReference type="EMBL" id="UGHJ01000001">
    <property type="protein sequence ID" value="STO68725.1"/>
    <property type="molecule type" value="Genomic_DNA"/>
</dbReference>
<name>A0AB38H9D6_9PAST</name>
<dbReference type="PROSITE" id="PS00356">
    <property type="entry name" value="HTH_LACI_1"/>
    <property type="match status" value="1"/>
</dbReference>
<evidence type="ECO:0000256" key="1">
    <source>
        <dbReference type="ARBA" id="ARBA00022491"/>
    </source>
</evidence>
<keyword evidence="4" id="KW-0804">Transcription</keyword>
<comment type="caution">
    <text evidence="6">The sequence shown here is derived from an EMBL/GenBank/DDBJ whole genome shotgun (WGS) entry which is preliminary data.</text>
</comment>
<dbReference type="SUPFAM" id="SSF53822">
    <property type="entry name" value="Periplasmic binding protein-like I"/>
    <property type="match status" value="1"/>
</dbReference>
<dbReference type="GO" id="GO:0003700">
    <property type="term" value="F:DNA-binding transcription factor activity"/>
    <property type="evidence" value="ECO:0007669"/>
    <property type="project" value="TreeGrafter"/>
</dbReference>
<sequence length="344" mass="38214">MLKQLAQTEGKTMTSLKDVANLAGVSLMTVSRALNNPEKLTPKTYAVVKKAIEELNYVPSFAAQTIRGCSAKTIGVLSLGTATTPFAVEILLGIEQTVRQFGWHSFVINCIENEENSLTHSVEALIAQRPHAIIIARNGLKKIKIPNALQSYPLVLANCVTEDIEVASYIPDDFQGQLDLTKHIIKQGYKRPLFLHIPHNYIATERRRSGFNQAWHTQNNAQQVTEFFMPTDGEDYRQGAEPLAEMLTKNATNFPFDVIICGNDRIAFVAYQLMLSKGFRIPQDVAIVGYDNTVGMAHLFLPTLTTVQLPHYEMGKQAALHLVENKQLTDVTALFCPLILGKSC</sequence>
<keyword evidence="3 6" id="KW-0238">DNA-binding</keyword>
<gene>
    <name evidence="6" type="primary">galR</name>
    <name evidence="6" type="ORF">NCTC8540_01226</name>
</gene>
<evidence type="ECO:0000256" key="3">
    <source>
        <dbReference type="ARBA" id="ARBA00023125"/>
    </source>
</evidence>
<dbReference type="InterPro" id="IPR028082">
    <property type="entry name" value="Peripla_BP_I"/>
</dbReference>
<dbReference type="Pfam" id="PF00356">
    <property type="entry name" value="LacI"/>
    <property type="match status" value="1"/>
</dbReference>
<dbReference type="AlphaFoldDB" id="A0AB38H9D6"/>
<dbReference type="SMART" id="SM00354">
    <property type="entry name" value="HTH_LACI"/>
    <property type="match status" value="1"/>
</dbReference>
<dbReference type="PANTHER" id="PTHR30146">
    <property type="entry name" value="LACI-RELATED TRANSCRIPTIONAL REPRESSOR"/>
    <property type="match status" value="1"/>
</dbReference>
<feature type="domain" description="HTH lacI-type" evidence="5">
    <location>
        <begin position="14"/>
        <end position="68"/>
    </location>
</feature>
<proteinExistence type="predicted"/>
<dbReference type="Proteomes" id="UP000254496">
    <property type="component" value="Unassembled WGS sequence"/>
</dbReference>
<dbReference type="CDD" id="cd06288">
    <property type="entry name" value="PBP1_sucrose_transcription_regulator"/>
    <property type="match status" value="1"/>
</dbReference>
<dbReference type="PROSITE" id="PS50932">
    <property type="entry name" value="HTH_LACI_2"/>
    <property type="match status" value="1"/>
</dbReference>
<dbReference type="InterPro" id="IPR001761">
    <property type="entry name" value="Peripla_BP/Lac1_sug-bd_dom"/>
</dbReference>
<dbReference type="InterPro" id="IPR010982">
    <property type="entry name" value="Lambda_DNA-bd_dom_sf"/>
</dbReference>
<dbReference type="InterPro" id="IPR000843">
    <property type="entry name" value="HTH_LacI"/>
</dbReference>
<protein>
    <submittedName>
        <fullName evidence="6">DNA-binding transcriptional repressor, hypoxanthine-binding</fullName>
    </submittedName>
</protein>
<dbReference type="Gene3D" id="3.40.50.2300">
    <property type="match status" value="2"/>
</dbReference>
<dbReference type="CDD" id="cd01392">
    <property type="entry name" value="HTH_LacI"/>
    <property type="match status" value="1"/>
</dbReference>
<keyword evidence="1" id="KW-0678">Repressor</keyword>
<dbReference type="PANTHER" id="PTHR30146:SF151">
    <property type="entry name" value="HTH-TYPE TRANSCRIPTIONAL REPRESSOR CYTR"/>
    <property type="match status" value="1"/>
</dbReference>
<reference evidence="6 7" key="1">
    <citation type="submission" date="2018-06" db="EMBL/GenBank/DDBJ databases">
        <authorList>
            <consortium name="Pathogen Informatics"/>
            <person name="Doyle S."/>
        </authorList>
    </citation>
    <scope>NUCLEOTIDE SEQUENCE [LARGE SCALE GENOMIC DNA]</scope>
    <source>
        <strain evidence="6 7">NCTC8540</strain>
    </source>
</reference>
<dbReference type="Pfam" id="PF00532">
    <property type="entry name" value="Peripla_BP_1"/>
    <property type="match status" value="1"/>
</dbReference>
<dbReference type="Gene3D" id="1.10.260.40">
    <property type="entry name" value="lambda repressor-like DNA-binding domains"/>
    <property type="match status" value="1"/>
</dbReference>
<evidence type="ECO:0000256" key="2">
    <source>
        <dbReference type="ARBA" id="ARBA00023015"/>
    </source>
</evidence>
<evidence type="ECO:0000313" key="6">
    <source>
        <dbReference type="EMBL" id="STO68725.1"/>
    </source>
</evidence>
<accession>A0AB38H9D6</accession>
<evidence type="ECO:0000313" key="7">
    <source>
        <dbReference type="Proteomes" id="UP000254496"/>
    </source>
</evidence>
<dbReference type="GO" id="GO:0000976">
    <property type="term" value="F:transcription cis-regulatory region binding"/>
    <property type="evidence" value="ECO:0007669"/>
    <property type="project" value="TreeGrafter"/>
</dbReference>
<evidence type="ECO:0000259" key="5">
    <source>
        <dbReference type="PROSITE" id="PS50932"/>
    </source>
</evidence>
<evidence type="ECO:0000256" key="4">
    <source>
        <dbReference type="ARBA" id="ARBA00023163"/>
    </source>
</evidence>
<organism evidence="6 7">
    <name type="scientific">Canicola haemoglobinophilus</name>
    <dbReference type="NCBI Taxonomy" id="733"/>
    <lineage>
        <taxon>Bacteria</taxon>
        <taxon>Pseudomonadati</taxon>
        <taxon>Pseudomonadota</taxon>
        <taxon>Gammaproteobacteria</taxon>
        <taxon>Pasteurellales</taxon>
        <taxon>Pasteurellaceae</taxon>
        <taxon>Canicola</taxon>
    </lineage>
</organism>